<dbReference type="EC" id="2.1.1.182" evidence="7"/>
<feature type="binding site" evidence="7 8">
    <location>
        <position position="14"/>
    </location>
    <ligand>
        <name>S-adenosyl-L-methionine</name>
        <dbReference type="ChEBI" id="CHEBI:59789"/>
    </ligand>
</feature>
<evidence type="ECO:0000256" key="7">
    <source>
        <dbReference type="HAMAP-Rule" id="MF_00607"/>
    </source>
</evidence>
<dbReference type="EMBL" id="QKTW01000009">
    <property type="protein sequence ID" value="PZF73784.1"/>
    <property type="molecule type" value="Genomic_DNA"/>
</dbReference>
<dbReference type="PANTHER" id="PTHR11727">
    <property type="entry name" value="DIMETHYLADENOSINE TRANSFERASE"/>
    <property type="match status" value="1"/>
</dbReference>
<feature type="binding site" evidence="7 8">
    <location>
        <position position="85"/>
    </location>
    <ligand>
        <name>S-adenosyl-L-methionine</name>
        <dbReference type="ChEBI" id="CHEBI:59789"/>
    </ligand>
</feature>
<comment type="similarity">
    <text evidence="7">Belongs to the class I-like SAM-binding methyltransferase superfamily. rRNA adenine N(6)-methyltransferase family. RsmA subfamily.</text>
</comment>
<keyword evidence="3 7" id="KW-0489">Methyltransferase</keyword>
<comment type="function">
    <text evidence="7">Specifically dimethylates two adjacent adenosines (A1518 and A1519) in the loop of a conserved hairpin near the 3'-end of 16S rRNA in the 30S particle. May play a critical role in biogenesis of 30S subunits.</text>
</comment>
<keyword evidence="1 7" id="KW-0963">Cytoplasm</keyword>
<dbReference type="Proteomes" id="UP000248745">
    <property type="component" value="Unassembled WGS sequence"/>
</dbReference>
<keyword evidence="4 7" id="KW-0808">Transferase</keyword>
<dbReference type="Pfam" id="PF00398">
    <property type="entry name" value="RrnaAD"/>
    <property type="match status" value="1"/>
</dbReference>
<feature type="binding site" evidence="7 8">
    <location>
        <position position="39"/>
    </location>
    <ligand>
        <name>S-adenosyl-L-methionine</name>
        <dbReference type="ChEBI" id="CHEBI:59789"/>
    </ligand>
</feature>
<evidence type="ECO:0000256" key="5">
    <source>
        <dbReference type="ARBA" id="ARBA00022691"/>
    </source>
</evidence>
<dbReference type="HAMAP" id="MF_00607">
    <property type="entry name" value="16SrRNA_methyltr_A"/>
    <property type="match status" value="1"/>
</dbReference>
<dbReference type="InterPro" id="IPR011530">
    <property type="entry name" value="rRNA_adenine_dimethylase"/>
</dbReference>
<keyword evidence="6 7" id="KW-0694">RNA-binding</keyword>
<feature type="binding site" evidence="7 8">
    <location>
        <position position="12"/>
    </location>
    <ligand>
        <name>S-adenosyl-L-methionine</name>
        <dbReference type="ChEBI" id="CHEBI:59789"/>
    </ligand>
</feature>
<dbReference type="PROSITE" id="PS51689">
    <property type="entry name" value="SAM_RNA_A_N6_MT"/>
    <property type="match status" value="1"/>
</dbReference>
<evidence type="ECO:0000256" key="8">
    <source>
        <dbReference type="PROSITE-ProRule" id="PRU01026"/>
    </source>
</evidence>
<feature type="binding site" evidence="7 8">
    <location>
        <position position="61"/>
    </location>
    <ligand>
        <name>S-adenosyl-L-methionine</name>
        <dbReference type="ChEBI" id="CHEBI:59789"/>
    </ligand>
</feature>
<evidence type="ECO:0000256" key="6">
    <source>
        <dbReference type="ARBA" id="ARBA00022884"/>
    </source>
</evidence>
<dbReference type="PANTHER" id="PTHR11727:SF7">
    <property type="entry name" value="DIMETHYLADENOSINE TRANSFERASE-RELATED"/>
    <property type="match status" value="1"/>
</dbReference>
<evidence type="ECO:0000259" key="9">
    <source>
        <dbReference type="SMART" id="SM00650"/>
    </source>
</evidence>
<keyword evidence="2 7" id="KW-0698">rRNA processing</keyword>
<accession>A0A2W2B0J7</accession>
<dbReference type="Gene3D" id="3.40.50.150">
    <property type="entry name" value="Vaccinia Virus protein VP39"/>
    <property type="match status" value="1"/>
</dbReference>
<keyword evidence="11" id="KW-1185">Reference proteome</keyword>
<evidence type="ECO:0000256" key="4">
    <source>
        <dbReference type="ARBA" id="ARBA00022679"/>
    </source>
</evidence>
<dbReference type="InterPro" id="IPR029063">
    <property type="entry name" value="SAM-dependent_MTases_sf"/>
</dbReference>
<dbReference type="GO" id="GO:0052908">
    <property type="term" value="F:16S rRNA (adenine(1518)-N(6)/adenine(1519)-N(6))-dimethyltransferase activity"/>
    <property type="evidence" value="ECO:0007669"/>
    <property type="project" value="UniProtKB-EC"/>
</dbReference>
<dbReference type="OrthoDB" id="9814755at2"/>
<dbReference type="InterPro" id="IPR023165">
    <property type="entry name" value="rRNA_Ade_diMease-like_C"/>
</dbReference>
<protein>
    <recommendedName>
        <fullName evidence="7">Ribosomal RNA small subunit methyltransferase A</fullName>
        <ecNumber evidence="7">2.1.1.182</ecNumber>
    </recommendedName>
    <alternativeName>
        <fullName evidence="7">16S rRNA (adenine(1518)-N(6)/adenine(1519)-N(6))-dimethyltransferase</fullName>
    </alternativeName>
    <alternativeName>
        <fullName evidence="7">16S rRNA dimethyladenosine transferase</fullName>
    </alternativeName>
    <alternativeName>
        <fullName evidence="7">16S rRNA dimethylase</fullName>
    </alternativeName>
    <alternativeName>
        <fullName evidence="7">S-adenosylmethionine-6-N', N'-adenosyl(rRNA) dimethyltransferase</fullName>
    </alternativeName>
</protein>
<evidence type="ECO:0000256" key="3">
    <source>
        <dbReference type="ARBA" id="ARBA00022603"/>
    </source>
</evidence>
<dbReference type="FunFam" id="1.10.8.100:FF:000001">
    <property type="entry name" value="Ribosomal RNA small subunit methyltransferase A"/>
    <property type="match status" value="1"/>
</dbReference>
<dbReference type="PROSITE" id="PS01131">
    <property type="entry name" value="RRNA_A_DIMETH"/>
    <property type="match status" value="1"/>
</dbReference>
<dbReference type="InterPro" id="IPR001737">
    <property type="entry name" value="KsgA/Erm"/>
</dbReference>
<comment type="subcellular location">
    <subcellularLocation>
        <location evidence="7">Cytoplasm</location>
    </subcellularLocation>
</comment>
<keyword evidence="5 7" id="KW-0949">S-adenosyl-L-methionine</keyword>
<evidence type="ECO:0000313" key="11">
    <source>
        <dbReference type="Proteomes" id="UP000248745"/>
    </source>
</evidence>
<comment type="caution">
    <text evidence="10">The sequence shown here is derived from an EMBL/GenBank/DDBJ whole genome shotgun (WGS) entry which is preliminary data.</text>
</comment>
<comment type="catalytic activity">
    <reaction evidence="7">
        <text>adenosine(1518)/adenosine(1519) in 16S rRNA + 4 S-adenosyl-L-methionine = N(6)-dimethyladenosine(1518)/N(6)-dimethyladenosine(1519) in 16S rRNA + 4 S-adenosyl-L-homocysteine + 4 H(+)</text>
        <dbReference type="Rhea" id="RHEA:19609"/>
        <dbReference type="Rhea" id="RHEA-COMP:10232"/>
        <dbReference type="Rhea" id="RHEA-COMP:10233"/>
        <dbReference type="ChEBI" id="CHEBI:15378"/>
        <dbReference type="ChEBI" id="CHEBI:57856"/>
        <dbReference type="ChEBI" id="CHEBI:59789"/>
        <dbReference type="ChEBI" id="CHEBI:74411"/>
        <dbReference type="ChEBI" id="CHEBI:74493"/>
        <dbReference type="EC" id="2.1.1.182"/>
    </reaction>
</comment>
<evidence type="ECO:0000313" key="10">
    <source>
        <dbReference type="EMBL" id="PZF73784.1"/>
    </source>
</evidence>
<dbReference type="GO" id="GO:0005829">
    <property type="term" value="C:cytosol"/>
    <property type="evidence" value="ECO:0007669"/>
    <property type="project" value="TreeGrafter"/>
</dbReference>
<evidence type="ECO:0000256" key="1">
    <source>
        <dbReference type="ARBA" id="ARBA00022490"/>
    </source>
</evidence>
<feature type="domain" description="Ribosomal RNA adenine methylase transferase N-terminal" evidence="9">
    <location>
        <begin position="19"/>
        <end position="187"/>
    </location>
</feature>
<dbReference type="InterPro" id="IPR020598">
    <property type="entry name" value="rRNA_Ade_methylase_Trfase_N"/>
</dbReference>
<dbReference type="InterPro" id="IPR020596">
    <property type="entry name" value="rRNA_Ade_Mease_Trfase_CS"/>
</dbReference>
<proteinExistence type="inferred from homology"/>
<dbReference type="NCBIfam" id="TIGR00755">
    <property type="entry name" value="ksgA"/>
    <property type="match status" value="1"/>
</dbReference>
<organism evidence="10 11">
    <name type="scientific">Taibaiella soli</name>
    <dbReference type="NCBI Taxonomy" id="1649169"/>
    <lineage>
        <taxon>Bacteria</taxon>
        <taxon>Pseudomonadati</taxon>
        <taxon>Bacteroidota</taxon>
        <taxon>Chitinophagia</taxon>
        <taxon>Chitinophagales</taxon>
        <taxon>Chitinophagaceae</taxon>
        <taxon>Taibaiella</taxon>
    </lineage>
</organism>
<name>A0A2W2B0J7_9BACT</name>
<feature type="binding site" evidence="7 8">
    <location>
        <position position="102"/>
    </location>
    <ligand>
        <name>S-adenosyl-L-methionine</name>
        <dbReference type="ChEBI" id="CHEBI:59789"/>
    </ligand>
</feature>
<dbReference type="SUPFAM" id="SSF53335">
    <property type="entry name" value="S-adenosyl-L-methionine-dependent methyltransferases"/>
    <property type="match status" value="1"/>
</dbReference>
<reference evidence="10 11" key="1">
    <citation type="submission" date="2018-06" db="EMBL/GenBank/DDBJ databases">
        <title>Mucibacter soli gen. nov., sp. nov., a new member of the family Chitinophagaceae producing mucin.</title>
        <authorList>
            <person name="Kim M.-K."/>
            <person name="Park S."/>
            <person name="Kim T.-S."/>
            <person name="Joung Y."/>
            <person name="Han J.-H."/>
            <person name="Kim S.B."/>
        </authorList>
    </citation>
    <scope>NUCLEOTIDE SEQUENCE [LARGE SCALE GENOMIC DNA]</scope>
    <source>
        <strain evidence="10 11">R1-15</strain>
    </source>
</reference>
<evidence type="ECO:0000256" key="2">
    <source>
        <dbReference type="ARBA" id="ARBA00022552"/>
    </source>
</evidence>
<dbReference type="SMART" id="SM00650">
    <property type="entry name" value="rADc"/>
    <property type="match status" value="1"/>
</dbReference>
<dbReference type="RefSeq" id="WP_110997882.1">
    <property type="nucleotide sequence ID" value="NZ_QKTW01000009.1"/>
</dbReference>
<gene>
    <name evidence="7 10" type="primary">rsmA</name>
    <name evidence="7" type="synonym">ksgA</name>
    <name evidence="10" type="ORF">DN068_05435</name>
</gene>
<sequence length="252" mass="28531">MQYTLKKSLGQHFLHDENMCKKIVSQIEPSAGMQLLEIGPGGGALTKYLIEWKDVQYKAIEVDEEKVQYLQHTYPVLKDKIILKDILQADVPFEGKFSVIGNFPYNISSPIMFKMLEWEPQVDVIIGMFQKEVAVRIAAGPGSKQYGILSVLTQAFFKVDYLFDVNPNCFTPPPKVMSGVASFVNSGNPFGITEKRKFFNLVKAGFNQRRKTLRNALRGTLPPEALTHPLMDKRAEQLSVADFVSLHKQYQL</sequence>
<dbReference type="AlphaFoldDB" id="A0A2W2B0J7"/>
<dbReference type="Gene3D" id="1.10.8.100">
    <property type="entry name" value="Ribosomal RNA adenine dimethylase-like, domain 2"/>
    <property type="match status" value="1"/>
</dbReference>
<dbReference type="GO" id="GO:0003723">
    <property type="term" value="F:RNA binding"/>
    <property type="evidence" value="ECO:0007669"/>
    <property type="project" value="UniProtKB-UniRule"/>
</dbReference>